<organism evidence="2 3">
    <name type="scientific">Colletotrichum tofieldiae</name>
    <dbReference type="NCBI Taxonomy" id="708197"/>
    <lineage>
        <taxon>Eukaryota</taxon>
        <taxon>Fungi</taxon>
        <taxon>Dikarya</taxon>
        <taxon>Ascomycota</taxon>
        <taxon>Pezizomycotina</taxon>
        <taxon>Sordariomycetes</taxon>
        <taxon>Hypocreomycetidae</taxon>
        <taxon>Glomerellales</taxon>
        <taxon>Glomerellaceae</taxon>
        <taxon>Colletotrichum</taxon>
        <taxon>Colletotrichum spaethianum species complex</taxon>
    </lineage>
</organism>
<keyword evidence="3" id="KW-1185">Reference proteome</keyword>
<feature type="region of interest" description="Disordered" evidence="1">
    <location>
        <begin position="366"/>
        <end position="404"/>
    </location>
</feature>
<name>A0A161VDM5_9PEZI</name>
<gene>
    <name evidence="2" type="ORF">CT0861_00449</name>
</gene>
<sequence length="572" mass="63556">MTKITAAEPQITDATVRAGQVSRLSDCLLKQVDLSIVGTRGDYRSPRCDATHAGHHSGRHSIACIVEQQVSAEKMSDSDQLPLHHSLADPVQDKIDKMYHHAEDLRRAQHIVEHLAAGLIPNEGTTQPPQDDVLRVTTPSVENILSQVDSSGLNREKLECFDMALADDREHSRAWNVHDLERSQSFDVDPVKKGGSGSTPSPNQMKSRLVTMETRSTPQMEDEDRNNSAAMSPPLGPEVTTSPASAVSLHSTKSSSQLLQTQSEQYGPPKNEPAIQWPKLKKVVRKTTSEADKELLPWMKKPLRRVQKEENMSQQAREQNSAHVESWRLQLRKTQVLDADSPGGQHGEDANYGDRKRTDTCLTCRHETPSPPVPLANAIETTPNIPTKPSREARNAEHEDQDGELNILRQKRLEEARFSSSQRSTSRTLATTKVELDTVTHIYQANGVVHSTLESLAAEETSIDSVEEAGEEPSRNCTDKIEVLSPIPIMPPNHTCFWKERYLNLTAEVRQLKAEMVSPERHNTSEHVDVGTKTSQGDDYELGVEGLTIVMHLKGKDDLIINTDLTQASSDI</sequence>
<evidence type="ECO:0000313" key="3">
    <source>
        <dbReference type="Proteomes" id="UP000076552"/>
    </source>
</evidence>
<protein>
    <submittedName>
        <fullName evidence="2">Uncharacterized protein</fullName>
    </submittedName>
</protein>
<proteinExistence type="predicted"/>
<feature type="compositionally biased region" description="Low complexity" evidence="1">
    <location>
        <begin position="248"/>
        <end position="263"/>
    </location>
</feature>
<dbReference type="STRING" id="708197.A0A161VDM5"/>
<comment type="caution">
    <text evidence="2">The sequence shown here is derived from an EMBL/GenBank/DDBJ whole genome shotgun (WGS) entry which is preliminary data.</text>
</comment>
<dbReference type="Proteomes" id="UP000076552">
    <property type="component" value="Unassembled WGS sequence"/>
</dbReference>
<feature type="region of interest" description="Disordered" evidence="1">
    <location>
        <begin position="186"/>
        <end position="276"/>
    </location>
</feature>
<reference evidence="2 3" key="1">
    <citation type="submission" date="2015-06" db="EMBL/GenBank/DDBJ databases">
        <title>Survival trade-offs in plant roots during colonization by closely related pathogenic and mutualistic fungi.</title>
        <authorList>
            <person name="Hacquard S."/>
            <person name="Kracher B."/>
            <person name="Hiruma K."/>
            <person name="Weinman A."/>
            <person name="Muench P."/>
            <person name="Garrido Oter R."/>
            <person name="Ver Loren van Themaat E."/>
            <person name="Dallerey J.-F."/>
            <person name="Damm U."/>
            <person name="Henrissat B."/>
            <person name="Lespinet O."/>
            <person name="Thon M."/>
            <person name="Kemen E."/>
            <person name="McHardy A.C."/>
            <person name="Schulze-Lefert P."/>
            <person name="O'Connell R.J."/>
        </authorList>
    </citation>
    <scope>NUCLEOTIDE SEQUENCE [LARGE SCALE GENOMIC DNA]</scope>
    <source>
        <strain evidence="2 3">0861</strain>
    </source>
</reference>
<dbReference type="AlphaFoldDB" id="A0A161VDM5"/>
<accession>A0A161VDM5</accession>
<evidence type="ECO:0000256" key="1">
    <source>
        <dbReference type="SAM" id="MobiDB-lite"/>
    </source>
</evidence>
<feature type="compositionally biased region" description="Basic and acidic residues" evidence="1">
    <location>
        <begin position="517"/>
        <end position="530"/>
    </location>
</feature>
<dbReference type="EMBL" id="LFIV01000117">
    <property type="protein sequence ID" value="KZL68884.1"/>
    <property type="molecule type" value="Genomic_DNA"/>
</dbReference>
<feature type="compositionally biased region" description="Basic and acidic residues" evidence="1">
    <location>
        <begin position="389"/>
        <end position="398"/>
    </location>
</feature>
<feature type="region of interest" description="Disordered" evidence="1">
    <location>
        <begin position="517"/>
        <end position="537"/>
    </location>
</feature>
<evidence type="ECO:0000313" key="2">
    <source>
        <dbReference type="EMBL" id="KZL68884.1"/>
    </source>
</evidence>